<reference evidence="2" key="1">
    <citation type="submission" date="2023-06" db="EMBL/GenBank/DDBJ databases">
        <title>Genome sequence of Methanosarcinaceae archaeon Ag5.</title>
        <authorList>
            <person name="Protasov E."/>
            <person name="Platt K."/>
            <person name="Poehlein A."/>
            <person name="Daniel R."/>
            <person name="Brune A."/>
        </authorList>
    </citation>
    <scope>NUCLEOTIDE SEQUENCE</scope>
    <source>
        <strain evidence="2">Ag5</strain>
    </source>
</reference>
<keyword evidence="3" id="KW-1185">Reference proteome</keyword>
<sequence length="246" mass="26044">MFGDILIKTHFEIKETIVTILTDSEYLIEIAKQELAAHRTVVENYIAQNPFFEVTLESYEPDPSTHPLIRRMIETANTFDIGPMSTVAGVIAESAVQKMKEAGATVAVIDNGGDIALYNNSAKPLVIGIYAGKSKVRNLGFSIDPSPEILGICTSSGTVGHSISFGISDAAIIFSKNVALADAAATALGNALKEKGAENIEKALSVIKVPGIDGAVLIEGNDIGIWGKVPTIVKANVAYDLITKGE</sequence>
<dbReference type="SUPFAM" id="SSF143631">
    <property type="entry name" value="ApbE-like"/>
    <property type="match status" value="1"/>
</dbReference>
<dbReference type="NCBIfam" id="NF003324">
    <property type="entry name" value="PRK04334.1-4"/>
    <property type="match status" value="1"/>
</dbReference>
<dbReference type="EMBL" id="JAWDKD010000018">
    <property type="protein sequence ID" value="MDV0447124.1"/>
    <property type="molecule type" value="Genomic_DNA"/>
</dbReference>
<comment type="caution">
    <text evidence="2">The sequence shown here is derived from an EMBL/GenBank/DDBJ whole genome shotgun (WGS) entry which is preliminary data.</text>
</comment>
<organism evidence="2 3">
    <name type="scientific">Methanolapillus africanus</name>
    <dbReference type="NCBI Taxonomy" id="3028297"/>
    <lineage>
        <taxon>Archaea</taxon>
        <taxon>Methanobacteriati</taxon>
        <taxon>Methanobacteriota</taxon>
        <taxon>Stenosarchaea group</taxon>
        <taxon>Methanomicrobia</taxon>
        <taxon>Methanosarcinales</taxon>
        <taxon>Methanosarcinaceae</taxon>
        <taxon>Methanolapillus</taxon>
    </lineage>
</organism>
<dbReference type="Proteomes" id="UP001271789">
    <property type="component" value="Unassembled WGS sequence"/>
</dbReference>
<name>A0AAE4MJK8_9EURY</name>
<accession>A0AAE4MJK8</accession>
<evidence type="ECO:0000313" key="2">
    <source>
        <dbReference type="EMBL" id="MDV0447124.1"/>
    </source>
</evidence>
<evidence type="ECO:0000313" key="3">
    <source>
        <dbReference type="Proteomes" id="UP001271789"/>
    </source>
</evidence>
<dbReference type="InterPro" id="IPR003374">
    <property type="entry name" value="ApbE-like_sf"/>
</dbReference>
<dbReference type="AlphaFoldDB" id="A0AAE4MJK8"/>
<evidence type="ECO:0000256" key="1">
    <source>
        <dbReference type="HAMAP-Rule" id="MF_01079"/>
    </source>
</evidence>
<dbReference type="HAMAP" id="MF_01079">
    <property type="entry name" value="UPF0280"/>
    <property type="match status" value="1"/>
</dbReference>
<dbReference type="InterPro" id="IPR007183">
    <property type="entry name" value="UPF0280"/>
</dbReference>
<comment type="similarity">
    <text evidence="1">Belongs to the UPF0280 family.</text>
</comment>
<gene>
    <name evidence="2" type="ORF">MsAg5_09980</name>
</gene>
<proteinExistence type="inferred from homology"/>
<dbReference type="InterPro" id="IPR037456">
    <property type="entry name" value="MA1715-like"/>
</dbReference>
<protein>
    <recommendedName>
        <fullName evidence="1">UPF0280 protein MsAg5_09980</fullName>
    </recommendedName>
</protein>
<dbReference type="PIRSF" id="PIRSF006421">
    <property type="entry name" value="UCP006421"/>
    <property type="match status" value="1"/>
</dbReference>
<dbReference type="Gene3D" id="3.10.520.10">
    <property type="entry name" value="ApbE-like domains"/>
    <property type="match status" value="1"/>
</dbReference>